<dbReference type="InterPro" id="IPR025738">
    <property type="entry name" value="BatD"/>
</dbReference>
<evidence type="ECO:0000256" key="1">
    <source>
        <dbReference type="SAM" id="MobiDB-lite"/>
    </source>
</evidence>
<dbReference type="EMBL" id="ABOX02000038">
    <property type="protein sequence ID" value="EEF58729.1"/>
    <property type="molecule type" value="Genomic_DNA"/>
</dbReference>
<proteinExistence type="predicted"/>
<gene>
    <name evidence="2" type="ORF">Cflav_PD1825</name>
</gene>
<dbReference type="PANTHER" id="PTHR40940:SF2">
    <property type="entry name" value="BATD"/>
    <property type="match status" value="1"/>
</dbReference>
<dbReference type="Pfam" id="PF13584">
    <property type="entry name" value="BatD"/>
    <property type="match status" value="3"/>
</dbReference>
<reference evidence="2 3" key="1">
    <citation type="journal article" date="2011" name="J. Bacteriol.">
        <title>Genome sequence of 'Pedosphaera parvula' Ellin514, an aerobic Verrucomicrobial isolate from pasture soil.</title>
        <authorList>
            <person name="Kant R."/>
            <person name="van Passel M.W."/>
            <person name="Sangwan P."/>
            <person name="Palva A."/>
            <person name="Lucas S."/>
            <person name="Copeland A."/>
            <person name="Lapidus A."/>
            <person name="Glavina Del Rio T."/>
            <person name="Dalin E."/>
            <person name="Tice H."/>
            <person name="Bruce D."/>
            <person name="Goodwin L."/>
            <person name="Pitluck S."/>
            <person name="Chertkov O."/>
            <person name="Larimer F.W."/>
            <person name="Land M.L."/>
            <person name="Hauser L."/>
            <person name="Brettin T.S."/>
            <person name="Detter J.C."/>
            <person name="Han S."/>
            <person name="de Vos W.M."/>
            <person name="Janssen P.H."/>
            <person name="Smidt H."/>
        </authorList>
    </citation>
    <scope>NUCLEOTIDE SEQUENCE [LARGE SCALE GENOMIC DNA]</scope>
    <source>
        <strain evidence="2 3">Ellin514</strain>
    </source>
</reference>
<feature type="region of interest" description="Disordered" evidence="1">
    <location>
        <begin position="18"/>
        <end position="53"/>
    </location>
</feature>
<evidence type="ECO:0000313" key="2">
    <source>
        <dbReference type="EMBL" id="EEF58729.1"/>
    </source>
</evidence>
<sequence precursor="true">MDRETITLGESVTLTLTCEDGNPATPPSPPPLPNSRVSGQGTSTQFSLTNGKSSSSTAYTFLITPTQAGEIIIPAIPVQIDGQTLSSEPLKLTVMKAGTSSANTNAATARIGFVKLVVPKSQVYLGEMLPLEIQVYLQQQARFTEMPHFKEEGFTLGKMQQPTQAPTVFNNRRYEVITFKNFVVPAKAGKIDIGPASVILNVPRPDSRRTIFGEFVDWEPATLESDPQMLEVLPLPKENVPPGFSGAVGNYSMAVNVSPTNVATGDPITVKAQISGRGSLDSLTLPQQADWNQFKVYPPTSDVQFADQLGMSGIKTFALTVVPESMAIKELPPFSFSYFDPDQKQYRTLTQPAVPLTVRPSAASLPPPNLANTGTESNQPPAKDILHIKPRLGVLSQIQPPLIQRSWFIGLQGVPVLAWISLLVVRKQKEKLANNPRLRRQRQVEKIVNIGLGELRQSAQANEAEAFYATVFRLLQEQIGERLDVPASAITESVVEERLRPRNVPEETLISVHDLFQACNQARYSRHSSNEQLISLIPTVETTLNQLRNIPA</sequence>
<evidence type="ECO:0000313" key="3">
    <source>
        <dbReference type="Proteomes" id="UP000003688"/>
    </source>
</evidence>
<dbReference type="AlphaFoldDB" id="B9XN67"/>
<keyword evidence="3" id="KW-1185">Reference proteome</keyword>
<name>B9XN67_PEDPL</name>
<organism evidence="2 3">
    <name type="scientific">Pedosphaera parvula (strain Ellin514)</name>
    <dbReference type="NCBI Taxonomy" id="320771"/>
    <lineage>
        <taxon>Bacteria</taxon>
        <taxon>Pseudomonadati</taxon>
        <taxon>Verrucomicrobiota</taxon>
        <taxon>Pedosphaerae</taxon>
        <taxon>Pedosphaerales</taxon>
        <taxon>Pedosphaeraceae</taxon>
        <taxon>Pedosphaera</taxon>
    </lineage>
</organism>
<dbReference type="Proteomes" id="UP000003688">
    <property type="component" value="Unassembled WGS sequence"/>
</dbReference>
<comment type="caution">
    <text evidence="2">The sequence shown here is derived from an EMBL/GenBank/DDBJ whole genome shotgun (WGS) entry which is preliminary data.</text>
</comment>
<dbReference type="STRING" id="320771.Cflav_PD1825"/>
<protein>
    <recommendedName>
        <fullName evidence="4">Protein BatD</fullName>
    </recommendedName>
</protein>
<evidence type="ECO:0008006" key="4">
    <source>
        <dbReference type="Google" id="ProtNLM"/>
    </source>
</evidence>
<accession>B9XN67</accession>
<feature type="compositionally biased region" description="Polar residues" evidence="1">
    <location>
        <begin position="35"/>
        <end position="53"/>
    </location>
</feature>
<feature type="compositionally biased region" description="Pro residues" evidence="1">
    <location>
        <begin position="24"/>
        <end position="33"/>
    </location>
</feature>
<dbReference type="PANTHER" id="PTHR40940">
    <property type="entry name" value="PROTEIN BATD-RELATED"/>
    <property type="match status" value="1"/>
</dbReference>